<dbReference type="EMBL" id="JASCZI010030499">
    <property type="protein sequence ID" value="MED6123147.1"/>
    <property type="molecule type" value="Genomic_DNA"/>
</dbReference>
<gene>
    <name evidence="2" type="ORF">PIB30_046528</name>
</gene>
<evidence type="ECO:0000313" key="3">
    <source>
        <dbReference type="Proteomes" id="UP001341840"/>
    </source>
</evidence>
<reference evidence="2 3" key="1">
    <citation type="journal article" date="2023" name="Plants (Basel)">
        <title>Bridging the Gap: Combining Genomics and Transcriptomics Approaches to Understand Stylosanthes scabra, an Orphan Legume from the Brazilian Caatinga.</title>
        <authorList>
            <person name="Ferreira-Neto J.R.C."/>
            <person name="da Silva M.D."/>
            <person name="Binneck E."/>
            <person name="de Melo N.F."/>
            <person name="da Silva R.H."/>
            <person name="de Melo A.L.T.M."/>
            <person name="Pandolfi V."/>
            <person name="Bustamante F.O."/>
            <person name="Brasileiro-Vidal A.C."/>
            <person name="Benko-Iseppon A.M."/>
        </authorList>
    </citation>
    <scope>NUCLEOTIDE SEQUENCE [LARGE SCALE GENOMIC DNA]</scope>
    <source>
        <tissue evidence="2">Leaves</tissue>
    </source>
</reference>
<proteinExistence type="predicted"/>
<evidence type="ECO:0000313" key="2">
    <source>
        <dbReference type="EMBL" id="MED6123147.1"/>
    </source>
</evidence>
<protein>
    <submittedName>
        <fullName evidence="2">Uncharacterized protein</fullName>
    </submittedName>
</protein>
<dbReference type="InterPro" id="IPR020103">
    <property type="entry name" value="PsdUridine_synth_cat_dom_sf"/>
</dbReference>
<dbReference type="InterPro" id="IPR020094">
    <property type="entry name" value="TruA/RsuA/RluB/E/F_N"/>
</dbReference>
<name>A0ABU6RGH6_9FABA</name>
<evidence type="ECO:0000256" key="1">
    <source>
        <dbReference type="ARBA" id="ARBA00023235"/>
    </source>
</evidence>
<organism evidence="2 3">
    <name type="scientific">Stylosanthes scabra</name>
    <dbReference type="NCBI Taxonomy" id="79078"/>
    <lineage>
        <taxon>Eukaryota</taxon>
        <taxon>Viridiplantae</taxon>
        <taxon>Streptophyta</taxon>
        <taxon>Embryophyta</taxon>
        <taxon>Tracheophyta</taxon>
        <taxon>Spermatophyta</taxon>
        <taxon>Magnoliopsida</taxon>
        <taxon>eudicotyledons</taxon>
        <taxon>Gunneridae</taxon>
        <taxon>Pentapetalae</taxon>
        <taxon>rosids</taxon>
        <taxon>fabids</taxon>
        <taxon>Fabales</taxon>
        <taxon>Fabaceae</taxon>
        <taxon>Papilionoideae</taxon>
        <taxon>50 kb inversion clade</taxon>
        <taxon>dalbergioids sensu lato</taxon>
        <taxon>Dalbergieae</taxon>
        <taxon>Pterocarpus clade</taxon>
        <taxon>Stylosanthes</taxon>
    </lineage>
</organism>
<keyword evidence="1" id="KW-0413">Isomerase</keyword>
<keyword evidence="3" id="KW-1185">Reference proteome</keyword>
<comment type="caution">
    <text evidence="2">The sequence shown here is derived from an EMBL/GenBank/DDBJ whole genome shotgun (WGS) entry which is preliminary data.</text>
</comment>
<dbReference type="SUPFAM" id="SSF55120">
    <property type="entry name" value="Pseudouridine synthase"/>
    <property type="match status" value="1"/>
</dbReference>
<dbReference type="Proteomes" id="UP001341840">
    <property type="component" value="Unassembled WGS sequence"/>
</dbReference>
<accession>A0ABU6RGH6</accession>
<sequence>MASASHSPPTPIPCTPLQTPFPPFTVLFRTSLFPSSSFESSNRIVLFILQGSSLHLRRLVPSFFLEPRVSVNVVFQGKESQYSRCGRTDKGVSSVGQVITLFLRSNLKIFGANDGGSEKHSLF</sequence>
<dbReference type="Gene3D" id="3.30.70.580">
    <property type="entry name" value="Pseudouridine synthase I, catalytic domain, N-terminal subdomain"/>
    <property type="match status" value="1"/>
</dbReference>